<proteinExistence type="predicted"/>
<reference evidence="1" key="1">
    <citation type="journal article" date="2013" name="Environ. Microbiol.">
        <title>Microbiota from the distal guts of lean and obese adolescents exhibit partial functional redundancy besides clear differences in community structure.</title>
        <authorList>
            <person name="Ferrer M."/>
            <person name="Ruiz A."/>
            <person name="Lanza F."/>
            <person name="Haange S.B."/>
            <person name="Oberbach A."/>
            <person name="Till H."/>
            <person name="Bargiela R."/>
            <person name="Campoy C."/>
            <person name="Segura M.T."/>
            <person name="Richter M."/>
            <person name="von Bergen M."/>
            <person name="Seifert J."/>
            <person name="Suarez A."/>
        </authorList>
    </citation>
    <scope>NUCLEOTIDE SEQUENCE</scope>
</reference>
<dbReference type="AlphaFoldDB" id="K1S2Q6"/>
<feature type="non-terminal residue" evidence="1">
    <location>
        <position position="38"/>
    </location>
</feature>
<organism evidence="1">
    <name type="scientific">human gut metagenome</name>
    <dbReference type="NCBI Taxonomy" id="408170"/>
    <lineage>
        <taxon>unclassified sequences</taxon>
        <taxon>metagenomes</taxon>
        <taxon>organismal metagenomes</taxon>
    </lineage>
</organism>
<dbReference type="EMBL" id="AJWZ01010601">
    <property type="protein sequence ID" value="EKC47980.1"/>
    <property type="molecule type" value="Genomic_DNA"/>
</dbReference>
<sequence>MEYHIDGIHANCEKAVMKMIQTDNLLSTTKIFTYNFAT</sequence>
<protein>
    <submittedName>
        <fullName evidence="1">Uncharacterized protein</fullName>
    </submittedName>
</protein>
<accession>K1S2Q6</accession>
<comment type="caution">
    <text evidence="1">The sequence shown here is derived from an EMBL/GenBank/DDBJ whole genome shotgun (WGS) entry which is preliminary data.</text>
</comment>
<gene>
    <name evidence="1" type="ORF">OBE_15421</name>
</gene>
<evidence type="ECO:0000313" key="1">
    <source>
        <dbReference type="EMBL" id="EKC47980.1"/>
    </source>
</evidence>
<name>K1S2Q6_9ZZZZ</name>